<keyword evidence="3 5" id="KW-0479">Metal-binding</keyword>
<dbReference type="PIRSF" id="PIRSF037505">
    <property type="entry name" value="Betaine_HMT"/>
    <property type="match status" value="1"/>
</dbReference>
<comment type="cofactor">
    <cofactor evidence="5">
        <name>Zn(2+)</name>
        <dbReference type="ChEBI" id="CHEBI:29105"/>
    </cofactor>
</comment>
<dbReference type="GO" id="GO:0008168">
    <property type="term" value="F:methyltransferase activity"/>
    <property type="evidence" value="ECO:0007669"/>
    <property type="project" value="UniProtKB-KW"/>
</dbReference>
<dbReference type="Gene3D" id="3.20.20.330">
    <property type="entry name" value="Homocysteine-binding-like domain"/>
    <property type="match status" value="1"/>
</dbReference>
<dbReference type="RefSeq" id="WP_251594822.1">
    <property type="nucleotide sequence ID" value="NZ_JAMLJI010000004.1"/>
</dbReference>
<feature type="binding site" evidence="5">
    <location>
        <position position="300"/>
    </location>
    <ligand>
        <name>Zn(2+)</name>
        <dbReference type="ChEBI" id="CHEBI:29105"/>
    </ligand>
</feature>
<dbReference type="PANTHER" id="PTHR46015">
    <property type="entry name" value="ZGC:172121"/>
    <property type="match status" value="1"/>
</dbReference>
<evidence type="ECO:0000256" key="3">
    <source>
        <dbReference type="ARBA" id="ARBA00022723"/>
    </source>
</evidence>
<evidence type="ECO:0000256" key="5">
    <source>
        <dbReference type="PROSITE-ProRule" id="PRU00333"/>
    </source>
</evidence>
<feature type="binding site" evidence="5">
    <location>
        <position position="229"/>
    </location>
    <ligand>
        <name>Zn(2+)</name>
        <dbReference type="ChEBI" id="CHEBI:29105"/>
    </ligand>
</feature>
<sequence>MTDPIKTLLAETPFAVVDGALATELERLGCDLNDSLWSARVLSEAPELITKVHRSYFEAGADITITSSYQATFEGFMARGMSHDEARALIQRSVALAVEARDAFWAEQADSTRARPLVAASIGPYGAYLADGSEYRGDYAVGEDALVAFHRPRIEALVEAGADLFACETLPSLVEARALVRVLSEFPAARAWITFSAKDDRHISDGTPIAECAAFLNGQPQVVATGVNCTALRFIEPLLVAMASVTDTPLVVYPNSGEQYDPTTKQWHGSDDADCAHDGSAFSALVPLWLSAGARLIGGCCRTGPEDVKAIAALRDELDS</sequence>
<evidence type="ECO:0000256" key="1">
    <source>
        <dbReference type="ARBA" id="ARBA00022603"/>
    </source>
</evidence>
<dbReference type="Pfam" id="PF02574">
    <property type="entry name" value="S-methyl_trans"/>
    <property type="match status" value="1"/>
</dbReference>
<dbReference type="NCBIfam" id="NF007020">
    <property type="entry name" value="PRK09485.1"/>
    <property type="match status" value="1"/>
</dbReference>
<keyword evidence="4 5" id="KW-0862">Zinc</keyword>
<accession>A0ABU1GW60</accession>
<evidence type="ECO:0000259" key="6">
    <source>
        <dbReference type="PROSITE" id="PS50970"/>
    </source>
</evidence>
<keyword evidence="2 5" id="KW-0808">Transferase</keyword>
<dbReference type="PANTHER" id="PTHR46015:SF1">
    <property type="entry name" value="HOMOCYSTEINE S-METHYLTRANSFERASE-LIKE ISOFORM 1"/>
    <property type="match status" value="1"/>
</dbReference>
<reference evidence="7 8" key="1">
    <citation type="submission" date="2023-04" db="EMBL/GenBank/DDBJ databases">
        <title>A long-awaited taxogenomic arrangement of the family Halomonadaceae.</title>
        <authorList>
            <person name="De La Haba R."/>
            <person name="Chuvochina M."/>
            <person name="Wittouck S."/>
            <person name="Arahal D.R."/>
            <person name="Sanchez-Porro C."/>
            <person name="Hugenholtz P."/>
            <person name="Ventosa A."/>
        </authorList>
    </citation>
    <scope>NUCLEOTIDE SEQUENCE [LARGE SCALE GENOMIC DNA]</scope>
    <source>
        <strain evidence="7 8">DSM 22428</strain>
    </source>
</reference>
<dbReference type="GO" id="GO:0032259">
    <property type="term" value="P:methylation"/>
    <property type="evidence" value="ECO:0007669"/>
    <property type="project" value="UniProtKB-KW"/>
</dbReference>
<evidence type="ECO:0000256" key="4">
    <source>
        <dbReference type="ARBA" id="ARBA00022833"/>
    </source>
</evidence>
<evidence type="ECO:0000313" key="7">
    <source>
        <dbReference type="EMBL" id="MDR5896285.1"/>
    </source>
</evidence>
<dbReference type="EMBL" id="JARWAO010000004">
    <property type="protein sequence ID" value="MDR5896285.1"/>
    <property type="molecule type" value="Genomic_DNA"/>
</dbReference>
<keyword evidence="8" id="KW-1185">Reference proteome</keyword>
<dbReference type="InterPro" id="IPR017226">
    <property type="entry name" value="BHMT-like"/>
</dbReference>
<proteinExistence type="predicted"/>
<organism evidence="7 8">
    <name type="scientific">Larsenimonas suaedae</name>
    <dbReference type="NCBI Taxonomy" id="1851019"/>
    <lineage>
        <taxon>Bacteria</taxon>
        <taxon>Pseudomonadati</taxon>
        <taxon>Pseudomonadota</taxon>
        <taxon>Gammaproteobacteria</taxon>
        <taxon>Oceanospirillales</taxon>
        <taxon>Halomonadaceae</taxon>
        <taxon>Larsenimonas</taxon>
    </lineage>
</organism>
<keyword evidence="1 5" id="KW-0489">Methyltransferase</keyword>
<dbReference type="Proteomes" id="UP001269375">
    <property type="component" value="Unassembled WGS sequence"/>
</dbReference>
<dbReference type="InterPro" id="IPR003726">
    <property type="entry name" value="HCY_dom"/>
</dbReference>
<dbReference type="InterPro" id="IPR051486">
    <property type="entry name" value="Hcy_S-methyltransferase"/>
</dbReference>
<name>A0ABU1GW60_9GAMM</name>
<protein>
    <submittedName>
        <fullName evidence="7">Homocysteine S-methyltransferase</fullName>
        <ecNumber evidence="7">2.1.1.10</ecNumber>
    </submittedName>
</protein>
<evidence type="ECO:0000256" key="2">
    <source>
        <dbReference type="ARBA" id="ARBA00022679"/>
    </source>
</evidence>
<gene>
    <name evidence="7" type="primary">mmuM</name>
    <name evidence="7" type="ORF">QC825_09390</name>
</gene>
<dbReference type="InterPro" id="IPR036589">
    <property type="entry name" value="HCY_dom_sf"/>
</dbReference>
<feature type="domain" description="Hcy-binding" evidence="6">
    <location>
        <begin position="3"/>
        <end position="315"/>
    </location>
</feature>
<feature type="binding site" evidence="5">
    <location>
        <position position="301"/>
    </location>
    <ligand>
        <name>Zn(2+)</name>
        <dbReference type="ChEBI" id="CHEBI:29105"/>
    </ligand>
</feature>
<evidence type="ECO:0000313" key="8">
    <source>
        <dbReference type="Proteomes" id="UP001269375"/>
    </source>
</evidence>
<dbReference type="SUPFAM" id="SSF82282">
    <property type="entry name" value="Homocysteine S-methyltransferase"/>
    <property type="match status" value="1"/>
</dbReference>
<comment type="caution">
    <text evidence="7">The sequence shown here is derived from an EMBL/GenBank/DDBJ whole genome shotgun (WGS) entry which is preliminary data.</text>
</comment>
<dbReference type="PROSITE" id="PS50970">
    <property type="entry name" value="HCY"/>
    <property type="match status" value="1"/>
</dbReference>
<dbReference type="EC" id="2.1.1.10" evidence="7"/>